<evidence type="ECO:0000256" key="1">
    <source>
        <dbReference type="ARBA" id="ARBA00004323"/>
    </source>
</evidence>
<gene>
    <name evidence="11" type="ORF">PoB_002622500</name>
</gene>
<evidence type="ECO:0000256" key="8">
    <source>
        <dbReference type="ARBA" id="ARBA00023180"/>
    </source>
</evidence>
<keyword evidence="3 9" id="KW-0808">Transferase</keyword>
<feature type="region of interest" description="Disordered" evidence="10">
    <location>
        <begin position="61"/>
        <end position="84"/>
    </location>
</feature>
<evidence type="ECO:0000256" key="4">
    <source>
        <dbReference type="ARBA" id="ARBA00022692"/>
    </source>
</evidence>
<keyword evidence="7" id="KW-0472">Membrane</keyword>
<evidence type="ECO:0000256" key="9">
    <source>
        <dbReference type="RuleBase" id="RU364020"/>
    </source>
</evidence>
<dbReference type="Proteomes" id="UP000735302">
    <property type="component" value="Unassembled WGS sequence"/>
</dbReference>
<keyword evidence="8 9" id="KW-0325">Glycoprotein</keyword>
<name>A0AAV3ZX04_9GAST</name>
<keyword evidence="9" id="KW-0735">Signal-anchor</keyword>
<evidence type="ECO:0000256" key="10">
    <source>
        <dbReference type="SAM" id="MobiDB-lite"/>
    </source>
</evidence>
<evidence type="ECO:0000256" key="5">
    <source>
        <dbReference type="ARBA" id="ARBA00022989"/>
    </source>
</evidence>
<dbReference type="GO" id="GO:0000139">
    <property type="term" value="C:Golgi membrane"/>
    <property type="evidence" value="ECO:0007669"/>
    <property type="project" value="UniProtKB-SubCell"/>
</dbReference>
<keyword evidence="9" id="KW-0119">Carbohydrate metabolism</keyword>
<sequence length="439" mass="51097">MKTANHHSLPYFPYTVFPAQRVAQEQQESLSANVLQLQKEFGRVEAELKYEKFKREMLDRELQDAKKAPPPPTTARPKTPSDAFRREQERRLGNILDICSSAHKPVGVVHSLLPTQNGMTYCMIPRSSDSFWLQIYRYIHHDYRQINIQSPMEISWKEAHNRPFSRTKKVSWLRLKDAEKQQILKSRIFFAVQDPFKRLWETYVDHFRLPQKWSSTGAKIEAKRVQNSPVRQAKSLVKNCGMDVTFQEFILFALKSYESDYDPYYRLCDPCQLKPTYIIREETKVEDTRFVLQHFNLAWVVSSPNFTQDEYLRYINNTVTEAVSLFKDAHKTKCASGGDLGKRLWSALEVMGMIPEGTTSAPYIDDQTKSASVIKIATNLFFAAEGHGVDRTAQKRKHMVQAFQSLSQESLEAIKEKYGPDFRLFDYERSPRDFNIPSH</sequence>
<evidence type="ECO:0000256" key="2">
    <source>
        <dbReference type="ARBA" id="ARBA00006339"/>
    </source>
</evidence>
<keyword evidence="12" id="KW-1185">Reference proteome</keyword>
<evidence type="ECO:0000256" key="6">
    <source>
        <dbReference type="ARBA" id="ARBA00023034"/>
    </source>
</evidence>
<dbReference type="EMBL" id="BLXT01003024">
    <property type="protein sequence ID" value="GFN99719.1"/>
    <property type="molecule type" value="Genomic_DNA"/>
</dbReference>
<organism evidence="11 12">
    <name type="scientific">Plakobranchus ocellatus</name>
    <dbReference type="NCBI Taxonomy" id="259542"/>
    <lineage>
        <taxon>Eukaryota</taxon>
        <taxon>Metazoa</taxon>
        <taxon>Spiralia</taxon>
        <taxon>Lophotrochozoa</taxon>
        <taxon>Mollusca</taxon>
        <taxon>Gastropoda</taxon>
        <taxon>Heterobranchia</taxon>
        <taxon>Euthyneura</taxon>
        <taxon>Panpulmonata</taxon>
        <taxon>Sacoglossa</taxon>
        <taxon>Placobranchoidea</taxon>
        <taxon>Plakobranchidae</taxon>
        <taxon>Plakobranchus</taxon>
    </lineage>
</organism>
<accession>A0AAV3ZX04</accession>
<dbReference type="PANTHER" id="PTHR12137:SF54">
    <property type="entry name" value="CARBOHYDRATE SULFOTRANSFERASE"/>
    <property type="match status" value="1"/>
</dbReference>
<dbReference type="EC" id="2.8.2.-" evidence="9"/>
<proteinExistence type="inferred from homology"/>
<comment type="subcellular location">
    <subcellularLocation>
        <location evidence="1 9">Golgi apparatus membrane</location>
        <topology evidence="1 9">Single-pass type II membrane protein</topology>
    </subcellularLocation>
</comment>
<dbReference type="PANTHER" id="PTHR12137">
    <property type="entry name" value="CARBOHYDRATE SULFOTRANSFERASE"/>
    <property type="match status" value="1"/>
</dbReference>
<evidence type="ECO:0000256" key="3">
    <source>
        <dbReference type="ARBA" id="ARBA00022679"/>
    </source>
</evidence>
<reference evidence="11 12" key="1">
    <citation type="journal article" date="2021" name="Elife">
        <title>Chloroplast acquisition without the gene transfer in kleptoplastic sea slugs, Plakobranchus ocellatus.</title>
        <authorList>
            <person name="Maeda T."/>
            <person name="Takahashi S."/>
            <person name="Yoshida T."/>
            <person name="Shimamura S."/>
            <person name="Takaki Y."/>
            <person name="Nagai Y."/>
            <person name="Toyoda A."/>
            <person name="Suzuki Y."/>
            <person name="Arimoto A."/>
            <person name="Ishii H."/>
            <person name="Satoh N."/>
            <person name="Nishiyama T."/>
            <person name="Hasebe M."/>
            <person name="Maruyama T."/>
            <person name="Minagawa J."/>
            <person name="Obokata J."/>
            <person name="Shigenobu S."/>
        </authorList>
    </citation>
    <scope>NUCLEOTIDE SEQUENCE [LARGE SCALE GENOMIC DNA]</scope>
</reference>
<dbReference type="AlphaFoldDB" id="A0AAV3ZX04"/>
<dbReference type="InterPro" id="IPR018011">
    <property type="entry name" value="Carb_sulfotrans_8-10"/>
</dbReference>
<keyword evidence="5" id="KW-1133">Transmembrane helix</keyword>
<dbReference type="InterPro" id="IPR005331">
    <property type="entry name" value="Sulfotransferase"/>
</dbReference>
<dbReference type="Pfam" id="PF03567">
    <property type="entry name" value="Sulfotransfer_2"/>
    <property type="match status" value="1"/>
</dbReference>
<dbReference type="GO" id="GO:0016051">
    <property type="term" value="P:carbohydrate biosynthetic process"/>
    <property type="evidence" value="ECO:0007669"/>
    <property type="project" value="InterPro"/>
</dbReference>
<evidence type="ECO:0000313" key="12">
    <source>
        <dbReference type="Proteomes" id="UP000735302"/>
    </source>
</evidence>
<keyword evidence="6 9" id="KW-0333">Golgi apparatus</keyword>
<comment type="caution">
    <text evidence="11">The sequence shown here is derived from an EMBL/GenBank/DDBJ whole genome shotgun (WGS) entry which is preliminary data.</text>
</comment>
<evidence type="ECO:0000313" key="11">
    <source>
        <dbReference type="EMBL" id="GFN99719.1"/>
    </source>
</evidence>
<keyword evidence="4" id="KW-0812">Transmembrane</keyword>
<protein>
    <recommendedName>
        <fullName evidence="9">Carbohydrate sulfotransferase</fullName>
        <ecNumber evidence="9">2.8.2.-</ecNumber>
    </recommendedName>
</protein>
<comment type="similarity">
    <text evidence="2 9">Belongs to the sulfotransferase 2 family.</text>
</comment>
<evidence type="ECO:0000256" key="7">
    <source>
        <dbReference type="ARBA" id="ARBA00023136"/>
    </source>
</evidence>
<dbReference type="GO" id="GO:0008146">
    <property type="term" value="F:sulfotransferase activity"/>
    <property type="evidence" value="ECO:0007669"/>
    <property type="project" value="InterPro"/>
</dbReference>